<comment type="caution">
    <text evidence="2">The sequence shown here is derived from an EMBL/GenBank/DDBJ whole genome shotgun (WGS) entry which is preliminary data.</text>
</comment>
<evidence type="ECO:0000313" key="3">
    <source>
        <dbReference type="Proteomes" id="UP000177521"/>
    </source>
</evidence>
<keyword evidence="1" id="KW-0472">Membrane</keyword>
<evidence type="ECO:0000313" key="2">
    <source>
        <dbReference type="EMBL" id="OGC82562.1"/>
    </source>
</evidence>
<feature type="transmembrane region" description="Helical" evidence="1">
    <location>
        <begin position="82"/>
        <end position="103"/>
    </location>
</feature>
<feature type="transmembrane region" description="Helical" evidence="1">
    <location>
        <begin position="56"/>
        <end position="75"/>
    </location>
</feature>
<evidence type="ECO:0000256" key="1">
    <source>
        <dbReference type="SAM" id="Phobius"/>
    </source>
</evidence>
<accession>A0A1F4XLG7</accession>
<gene>
    <name evidence="2" type="ORF">A2788_01165</name>
</gene>
<dbReference type="EMBL" id="MEWS01000016">
    <property type="protein sequence ID" value="OGC82562.1"/>
    <property type="molecule type" value="Genomic_DNA"/>
</dbReference>
<organism evidence="2 3">
    <name type="scientific">Candidatus Abawacabacteria bacterium RIFCSPHIGHO2_01_FULL_46_8</name>
    <dbReference type="NCBI Taxonomy" id="1817815"/>
    <lineage>
        <taxon>Bacteria</taxon>
        <taxon>Candidatus Abawacaibacteriota</taxon>
    </lineage>
</organism>
<dbReference type="AlphaFoldDB" id="A0A1F4XLG7"/>
<feature type="transmembrane region" description="Helical" evidence="1">
    <location>
        <begin position="21"/>
        <end position="40"/>
    </location>
</feature>
<protein>
    <submittedName>
        <fullName evidence="2">Uncharacterized protein</fullName>
    </submittedName>
</protein>
<keyword evidence="1" id="KW-0812">Transmembrane</keyword>
<proteinExistence type="predicted"/>
<dbReference type="Proteomes" id="UP000177521">
    <property type="component" value="Unassembled WGS sequence"/>
</dbReference>
<name>A0A1F4XLG7_9BACT</name>
<keyword evidence="1" id="KW-1133">Transmembrane helix</keyword>
<reference evidence="2 3" key="1">
    <citation type="journal article" date="2016" name="Nat. Commun.">
        <title>Thousands of microbial genomes shed light on interconnected biogeochemical processes in an aquifer system.</title>
        <authorList>
            <person name="Anantharaman K."/>
            <person name="Brown C.T."/>
            <person name="Hug L.A."/>
            <person name="Sharon I."/>
            <person name="Castelle C.J."/>
            <person name="Probst A.J."/>
            <person name="Thomas B.C."/>
            <person name="Singh A."/>
            <person name="Wilkins M.J."/>
            <person name="Karaoz U."/>
            <person name="Brodie E.L."/>
            <person name="Williams K.H."/>
            <person name="Hubbard S.S."/>
            <person name="Banfield J.F."/>
        </authorList>
    </citation>
    <scope>NUCLEOTIDE SEQUENCE [LARGE SCALE GENOMIC DNA]</scope>
</reference>
<sequence length="153" mass="17396">MLTTVHAAAGIALAGRLKRPVWLIVAAFSSHLVLDALPHWDRILPYNLASFFQPNWLWLDFALAGLVTFALPAWFKLRRQCLYWLGAFFAVLPDGLTFLDRFIDFNPWGWHDAFFALHGGIQLVVTFVPGILFQLGTLAIMLFLFIHKAKQDV</sequence>
<feature type="transmembrane region" description="Helical" evidence="1">
    <location>
        <begin position="123"/>
        <end position="146"/>
    </location>
</feature>